<comment type="catalytic activity">
    <reaction evidence="6">
        <text>succinyl-CoA + acetyl-CoA = 3-oxoadipyl-CoA + CoA</text>
        <dbReference type="Rhea" id="RHEA:19481"/>
        <dbReference type="ChEBI" id="CHEBI:57287"/>
        <dbReference type="ChEBI" id="CHEBI:57288"/>
        <dbReference type="ChEBI" id="CHEBI:57292"/>
        <dbReference type="ChEBI" id="CHEBI:57348"/>
        <dbReference type="EC" id="2.3.1.174"/>
    </reaction>
</comment>
<dbReference type="Proteomes" id="UP001203410">
    <property type="component" value="Unassembled WGS sequence"/>
</dbReference>
<evidence type="ECO:0000256" key="4">
    <source>
        <dbReference type="ARBA" id="ARBA00022679"/>
    </source>
</evidence>
<keyword evidence="11" id="KW-1185">Reference proteome</keyword>
<protein>
    <recommendedName>
        <fullName evidence="3">3-oxoadipyl-CoA thiolase</fullName>
        <ecNumber evidence="3">2.3.1.174</ecNumber>
    </recommendedName>
</protein>
<dbReference type="EC" id="2.3.1.174" evidence="3"/>
<dbReference type="PROSITE" id="PS00098">
    <property type="entry name" value="THIOLASE_1"/>
    <property type="match status" value="1"/>
</dbReference>
<evidence type="ECO:0000313" key="11">
    <source>
        <dbReference type="Proteomes" id="UP001203410"/>
    </source>
</evidence>
<comment type="pathway">
    <text evidence="1">Aromatic compound metabolism.</text>
</comment>
<dbReference type="SUPFAM" id="SSF53901">
    <property type="entry name" value="Thiolase-like"/>
    <property type="match status" value="2"/>
</dbReference>
<dbReference type="InterPro" id="IPR016039">
    <property type="entry name" value="Thiolase-like"/>
</dbReference>
<evidence type="ECO:0000256" key="3">
    <source>
        <dbReference type="ARBA" id="ARBA00012233"/>
    </source>
</evidence>
<gene>
    <name evidence="10" type="primary">pcaF</name>
    <name evidence="10" type="ORF">LZ496_07240</name>
</gene>
<name>A0ABT0RU94_9SPHN</name>
<keyword evidence="5 7" id="KW-0012">Acyltransferase</keyword>
<evidence type="ECO:0000256" key="5">
    <source>
        <dbReference type="ARBA" id="ARBA00023315"/>
    </source>
</evidence>
<dbReference type="InterPro" id="IPR020616">
    <property type="entry name" value="Thiolase_N"/>
</dbReference>
<feature type="domain" description="Thiolase C-terminal" evidence="9">
    <location>
        <begin position="276"/>
        <end position="399"/>
    </location>
</feature>
<evidence type="ECO:0000256" key="7">
    <source>
        <dbReference type="RuleBase" id="RU003557"/>
    </source>
</evidence>
<dbReference type="PROSITE" id="PS00737">
    <property type="entry name" value="THIOLASE_2"/>
    <property type="match status" value="1"/>
</dbReference>
<dbReference type="NCBIfam" id="TIGR01930">
    <property type="entry name" value="AcCoA-C-Actrans"/>
    <property type="match status" value="1"/>
</dbReference>
<dbReference type="InterPro" id="IPR020613">
    <property type="entry name" value="Thiolase_CS"/>
</dbReference>
<proteinExistence type="inferred from homology"/>
<dbReference type="InterPro" id="IPR012793">
    <property type="entry name" value="PcaF"/>
</dbReference>
<dbReference type="NCBIfam" id="TIGR02430">
    <property type="entry name" value="pcaF"/>
    <property type="match status" value="1"/>
</dbReference>
<accession>A0ABT0RU94</accession>
<dbReference type="InterPro" id="IPR020617">
    <property type="entry name" value="Thiolase_C"/>
</dbReference>
<dbReference type="CDD" id="cd00751">
    <property type="entry name" value="thiolase"/>
    <property type="match status" value="1"/>
</dbReference>
<organism evidence="10 11">
    <name type="scientific">Sphingomonas caseinilyticus</name>
    <dbReference type="NCBI Taxonomy" id="2908205"/>
    <lineage>
        <taxon>Bacteria</taxon>
        <taxon>Pseudomonadati</taxon>
        <taxon>Pseudomonadota</taxon>
        <taxon>Alphaproteobacteria</taxon>
        <taxon>Sphingomonadales</taxon>
        <taxon>Sphingomonadaceae</taxon>
        <taxon>Sphingomonas</taxon>
    </lineage>
</organism>
<dbReference type="Gene3D" id="3.40.47.10">
    <property type="match status" value="1"/>
</dbReference>
<dbReference type="RefSeq" id="WP_249903977.1">
    <property type="nucleotide sequence ID" value="NZ_JAMGBA010000002.1"/>
</dbReference>
<evidence type="ECO:0000259" key="9">
    <source>
        <dbReference type="Pfam" id="PF02803"/>
    </source>
</evidence>
<comment type="caution">
    <text evidence="10">The sequence shown here is derived from an EMBL/GenBank/DDBJ whole genome shotgun (WGS) entry which is preliminary data.</text>
</comment>
<dbReference type="PANTHER" id="PTHR18919">
    <property type="entry name" value="ACETYL-COA C-ACYLTRANSFERASE"/>
    <property type="match status" value="1"/>
</dbReference>
<dbReference type="NCBIfam" id="NF006551">
    <property type="entry name" value="PRK09050.1"/>
    <property type="match status" value="1"/>
</dbReference>
<sequence>MTDAYICDAIRTPIGRYAGALKEVRPDDLAAIPLRALKERNQGIDWSALDDIILGCANQAGEDNRNVARMAALLAGLGTTAPGTTINRLCGSGLDAVAMAARAIKAGEADLIVAGGVESMTRAPFVMPKAEGPFSRANAIYDTTIGWRFVNKKLKAEFGIDSMPETAENVAEEFQVSREDQDRFAAESQRRAAAAQANGRLAAEIVPVTIPQRKGDPIIVDHDEHPRETSAEALAKLKPIVREDGSITAGNASGVNDGAAALIVASQAAVEKYGLTPRAKVLGGAVAGVPPRIMGIGPAPATNKLLERLSLQVSDLDVVELNEAFAAQGLAVMRQLGLPDDAAHVNPNGGAIALGHPLGMSGARLAMTATEELQRSGGRYALATMCIGVGQGIALALERV</sequence>
<evidence type="ECO:0000256" key="2">
    <source>
        <dbReference type="ARBA" id="ARBA00010982"/>
    </source>
</evidence>
<comment type="similarity">
    <text evidence="2 7">Belongs to the thiolase-like superfamily. Thiolase family.</text>
</comment>
<reference evidence="10 11" key="1">
    <citation type="submission" date="2022-05" db="EMBL/GenBank/DDBJ databases">
        <authorList>
            <person name="Jo J.-H."/>
            <person name="Im W.-T."/>
        </authorList>
    </citation>
    <scope>NUCLEOTIDE SEQUENCE [LARGE SCALE GENOMIC DNA]</scope>
    <source>
        <strain evidence="10 11">NSE70-1</strain>
    </source>
</reference>
<evidence type="ECO:0000259" key="8">
    <source>
        <dbReference type="Pfam" id="PF00108"/>
    </source>
</evidence>
<dbReference type="InterPro" id="IPR002155">
    <property type="entry name" value="Thiolase"/>
</dbReference>
<dbReference type="Pfam" id="PF02803">
    <property type="entry name" value="Thiolase_C"/>
    <property type="match status" value="1"/>
</dbReference>
<dbReference type="Pfam" id="PF00108">
    <property type="entry name" value="Thiolase_N"/>
    <property type="match status" value="1"/>
</dbReference>
<feature type="domain" description="Thiolase N-terminal" evidence="8">
    <location>
        <begin position="5"/>
        <end position="267"/>
    </location>
</feature>
<evidence type="ECO:0000256" key="6">
    <source>
        <dbReference type="ARBA" id="ARBA00048527"/>
    </source>
</evidence>
<dbReference type="PROSITE" id="PS00099">
    <property type="entry name" value="THIOLASE_3"/>
    <property type="match status" value="1"/>
</dbReference>
<dbReference type="InterPro" id="IPR020610">
    <property type="entry name" value="Thiolase_AS"/>
</dbReference>
<dbReference type="InterPro" id="IPR020615">
    <property type="entry name" value="Thiolase_acyl_enz_int_AS"/>
</dbReference>
<dbReference type="EMBL" id="JAMGBA010000002">
    <property type="protein sequence ID" value="MCL6698578.1"/>
    <property type="molecule type" value="Genomic_DNA"/>
</dbReference>
<dbReference type="PIRSF" id="PIRSF000429">
    <property type="entry name" value="Ac-CoA_Ac_transf"/>
    <property type="match status" value="1"/>
</dbReference>
<keyword evidence="4 7" id="KW-0808">Transferase</keyword>
<evidence type="ECO:0000313" key="10">
    <source>
        <dbReference type="EMBL" id="MCL6698578.1"/>
    </source>
</evidence>
<dbReference type="GO" id="GO:0033812">
    <property type="term" value="F:3-oxoadipyl-CoA thiolase activity"/>
    <property type="evidence" value="ECO:0007669"/>
    <property type="project" value="UniProtKB-EC"/>
</dbReference>
<dbReference type="PANTHER" id="PTHR18919:SF12">
    <property type="entry name" value="ACYLTRANSFERASE RV0859-RELATED"/>
    <property type="match status" value="1"/>
</dbReference>
<evidence type="ECO:0000256" key="1">
    <source>
        <dbReference type="ARBA" id="ARBA00005211"/>
    </source>
</evidence>